<gene>
    <name evidence="1" type="ORF">DRF67_21315</name>
</gene>
<evidence type="ECO:0000313" key="1">
    <source>
        <dbReference type="EMBL" id="REC41132.1"/>
    </source>
</evidence>
<dbReference type="OrthoDB" id="9814627at2"/>
<dbReference type="RefSeq" id="WP_133297690.1">
    <property type="nucleotide sequence ID" value="NZ_QNVV01000056.1"/>
</dbReference>
<comment type="caution">
    <text evidence="1">The sequence shown here is derived from an EMBL/GenBank/DDBJ whole genome shotgun (WGS) entry which is preliminary data.</text>
</comment>
<feature type="non-terminal residue" evidence="1">
    <location>
        <position position="165"/>
    </location>
</feature>
<dbReference type="Proteomes" id="UP000256257">
    <property type="component" value="Unassembled WGS sequence"/>
</dbReference>
<organism evidence="1 2">
    <name type="scientific">Chryseobacterium pennipullorum</name>
    <dbReference type="NCBI Taxonomy" id="2258963"/>
    <lineage>
        <taxon>Bacteria</taxon>
        <taxon>Pseudomonadati</taxon>
        <taxon>Bacteroidota</taxon>
        <taxon>Flavobacteriia</taxon>
        <taxon>Flavobacteriales</taxon>
        <taxon>Weeksellaceae</taxon>
        <taxon>Chryseobacterium group</taxon>
        <taxon>Chryseobacterium</taxon>
    </lineage>
</organism>
<dbReference type="EMBL" id="QNVV01000056">
    <property type="protein sequence ID" value="REC41132.1"/>
    <property type="molecule type" value="Genomic_DNA"/>
</dbReference>
<dbReference type="AlphaFoldDB" id="A0A3D9AJ96"/>
<keyword evidence="2" id="KW-1185">Reference proteome</keyword>
<sequence length="165" mass="18731">MSKDNLKFEILHDIEYNPYFVMKDSKGITYYFKAIEETYTKVGGGGHSLPSPLSITAWFLTKTEDANGEQLIFEYETDGKEYTISKSQTLSYSEPAMQEDCDYTPAGDIVPKTYAKSPTLGPILSNVISINGKKLKRITSNRHNEKIEFDFNIGETVLTHYYNAK</sequence>
<evidence type="ECO:0000313" key="2">
    <source>
        <dbReference type="Proteomes" id="UP000256257"/>
    </source>
</evidence>
<accession>A0A3D9AJ96</accession>
<name>A0A3D9AJ96_9FLAO</name>
<reference evidence="1 2" key="1">
    <citation type="submission" date="2018-06" db="EMBL/GenBank/DDBJ databases">
        <title>Novel Chryseobacterium species.</title>
        <authorList>
            <person name="Newman J."/>
            <person name="Hugo C."/>
            <person name="Oosthuizen L."/>
            <person name="Charimba G."/>
        </authorList>
    </citation>
    <scope>NUCLEOTIDE SEQUENCE [LARGE SCALE GENOMIC DNA]</scope>
    <source>
        <strain evidence="1 2">7_F195</strain>
    </source>
</reference>
<protein>
    <submittedName>
        <fullName evidence="1">Uncharacterized protein</fullName>
    </submittedName>
</protein>
<proteinExistence type="predicted"/>